<dbReference type="SUPFAM" id="SSF56672">
    <property type="entry name" value="DNA/RNA polymerases"/>
    <property type="match status" value="1"/>
</dbReference>
<sequence length="516" mass="61118">MSENKQDLLDPAGDEALDLGQVLESAKMRIDIGVINQQDRSMEGNWRRQMDYGGSQSNVKRWRCEEKTWTVKAECKGNKNEQWEKRTGNKQRKILDNKRLNRAITQQRFLMEDVITVIRTIKHEDYAIQLDLEKACHHLKENKDLQTYMRFKFRGKVFCYVGLLFGWNRSLLLFCRVMRSIVRVIGKKFNVKVIQYMDDLLILTKKMKQLECETVQIIQFMKGLGWKMQLAKSQVILKRDFQFLCWRWKTCTMKLCIPQDKRKQLEQKLRKWLEIMMEKKLVEVRELAELHGELNILRLQIIDASLYVVSIIRVKTEALRKQGWNGKWKLGRRKLGDLRWWEQVIRQNNPRMFALRASTYRQTTDAAITGGGAVLEGMEEVREQVMRVGKWSRIWNLKSSNYRKIAAVLMGLSSMRNYFPKWIATIVNTDNVVSEQSIRRWRAKRPTLQLVRKIRSLKMYKDVQLLIQHIPEVDNSLADQLSRMSMKGITGSSRKNQTKHQASQDFMYGWTLTRQE</sequence>
<dbReference type="AlphaFoldDB" id="A0A5J4UAV4"/>
<dbReference type="PANTHER" id="PTHR33050:SF7">
    <property type="entry name" value="RIBONUCLEASE H"/>
    <property type="match status" value="1"/>
</dbReference>
<dbReference type="Proteomes" id="UP000324800">
    <property type="component" value="Unassembled WGS sequence"/>
</dbReference>
<dbReference type="PANTHER" id="PTHR33050">
    <property type="entry name" value="REVERSE TRANSCRIPTASE DOMAIN-CONTAINING PROTEIN"/>
    <property type="match status" value="1"/>
</dbReference>
<dbReference type="InterPro" id="IPR036397">
    <property type="entry name" value="RNaseH_sf"/>
</dbReference>
<evidence type="ECO:0000259" key="1">
    <source>
        <dbReference type="PROSITE" id="PS50878"/>
    </source>
</evidence>
<dbReference type="Pfam" id="PF00078">
    <property type="entry name" value="RVT_1"/>
    <property type="match status" value="1"/>
</dbReference>
<dbReference type="Gene3D" id="3.10.10.10">
    <property type="entry name" value="HIV Type 1 Reverse Transcriptase, subunit A, domain 1"/>
    <property type="match status" value="1"/>
</dbReference>
<proteinExistence type="predicted"/>
<gene>
    <name evidence="2" type="ORF">EZS28_036896</name>
</gene>
<evidence type="ECO:0000313" key="2">
    <source>
        <dbReference type="EMBL" id="KAA6367578.1"/>
    </source>
</evidence>
<dbReference type="EMBL" id="SNRW01018189">
    <property type="protein sequence ID" value="KAA6367578.1"/>
    <property type="molecule type" value="Genomic_DNA"/>
</dbReference>
<dbReference type="CDD" id="cd09275">
    <property type="entry name" value="RNase_HI_RT_DIRS1"/>
    <property type="match status" value="1"/>
</dbReference>
<dbReference type="Gene3D" id="3.30.420.10">
    <property type="entry name" value="Ribonuclease H-like superfamily/Ribonuclease H"/>
    <property type="match status" value="1"/>
</dbReference>
<protein>
    <recommendedName>
        <fullName evidence="1">Reverse transcriptase domain-containing protein</fullName>
    </recommendedName>
</protein>
<evidence type="ECO:0000313" key="3">
    <source>
        <dbReference type="Proteomes" id="UP000324800"/>
    </source>
</evidence>
<dbReference type="GO" id="GO:0003676">
    <property type="term" value="F:nucleic acid binding"/>
    <property type="evidence" value="ECO:0007669"/>
    <property type="project" value="InterPro"/>
</dbReference>
<dbReference type="InterPro" id="IPR043128">
    <property type="entry name" value="Rev_trsase/Diguanyl_cyclase"/>
</dbReference>
<dbReference type="InterPro" id="IPR000477">
    <property type="entry name" value="RT_dom"/>
</dbReference>
<name>A0A5J4UAV4_9EUKA</name>
<reference evidence="2 3" key="1">
    <citation type="submission" date="2019-03" db="EMBL/GenBank/DDBJ databases">
        <title>Single cell metagenomics reveals metabolic interactions within the superorganism composed of flagellate Streblomastix strix and complex community of Bacteroidetes bacteria on its surface.</title>
        <authorList>
            <person name="Treitli S.C."/>
            <person name="Kolisko M."/>
            <person name="Husnik F."/>
            <person name="Keeling P."/>
            <person name="Hampl V."/>
        </authorList>
    </citation>
    <scope>NUCLEOTIDE SEQUENCE [LARGE SCALE GENOMIC DNA]</scope>
    <source>
        <strain evidence="2">ST1C</strain>
    </source>
</reference>
<accession>A0A5J4UAV4</accession>
<dbReference type="PROSITE" id="PS50878">
    <property type="entry name" value="RT_POL"/>
    <property type="match status" value="1"/>
</dbReference>
<dbReference type="InterPro" id="IPR052055">
    <property type="entry name" value="Hepadnavirus_pol/RT"/>
</dbReference>
<comment type="caution">
    <text evidence="2">The sequence shown here is derived from an EMBL/GenBank/DDBJ whole genome shotgun (WGS) entry which is preliminary data.</text>
</comment>
<dbReference type="Gene3D" id="3.30.70.270">
    <property type="match status" value="1"/>
</dbReference>
<dbReference type="InterPro" id="IPR043502">
    <property type="entry name" value="DNA/RNA_pol_sf"/>
</dbReference>
<feature type="domain" description="Reverse transcriptase" evidence="1">
    <location>
        <begin position="64"/>
        <end position="277"/>
    </location>
</feature>
<organism evidence="2 3">
    <name type="scientific">Streblomastix strix</name>
    <dbReference type="NCBI Taxonomy" id="222440"/>
    <lineage>
        <taxon>Eukaryota</taxon>
        <taxon>Metamonada</taxon>
        <taxon>Preaxostyla</taxon>
        <taxon>Oxymonadida</taxon>
        <taxon>Streblomastigidae</taxon>
        <taxon>Streblomastix</taxon>
    </lineage>
</organism>